<comment type="caution">
    <text evidence="2">The sequence shown here is derived from an EMBL/GenBank/DDBJ whole genome shotgun (WGS) entry which is preliminary data.</text>
</comment>
<dbReference type="EMBL" id="JABKKF010000002">
    <property type="protein sequence ID" value="NPD91217.1"/>
    <property type="molecule type" value="Genomic_DNA"/>
</dbReference>
<feature type="transmembrane region" description="Helical" evidence="1">
    <location>
        <begin position="40"/>
        <end position="63"/>
    </location>
</feature>
<protein>
    <recommendedName>
        <fullName evidence="4">DUF4239 domain-containing protein</fullName>
    </recommendedName>
</protein>
<evidence type="ECO:0008006" key="4">
    <source>
        <dbReference type="Google" id="ProtNLM"/>
    </source>
</evidence>
<evidence type="ECO:0000313" key="3">
    <source>
        <dbReference type="Proteomes" id="UP000714420"/>
    </source>
</evidence>
<keyword evidence="1" id="KW-1133">Transmembrane helix</keyword>
<keyword evidence="1" id="KW-0812">Transmembrane</keyword>
<evidence type="ECO:0000313" key="2">
    <source>
        <dbReference type="EMBL" id="NPD91217.1"/>
    </source>
</evidence>
<reference evidence="2 3" key="1">
    <citation type="submission" date="2020-05" db="EMBL/GenBank/DDBJ databases">
        <title>Distinct polysaccharide utilization as determinants for interspecies competition between intestinal Prevotella spp.</title>
        <authorList>
            <person name="Galvez E.J.C."/>
            <person name="Iljazovic A."/>
            <person name="Strowig T."/>
        </authorList>
    </citation>
    <scope>NUCLEOTIDE SEQUENCE [LARGE SCALE GENOMIC DNA]</scope>
    <source>
        <strain evidence="2 3">PMUR</strain>
    </source>
</reference>
<sequence length="317" mass="34798">MAKQNSDNLPIGDIISFISIVFLGIVVFFGMNFMTLGNKIPSVIVAVLLAVLMTVFVFFAAFAKSQNRNQENWSKVKLAMVGLYIVALIPCYIFSAKFCEIQFGQDEIVKKVDANVSAINKMFDSYAKNCDARANAYGYQLKAYSSSLEGKFKLVSLLGLKSVEDVNQTAINQATESFLYKLKGNDYQALEAEKDALVQGCTENFNNWNIMSVSQYASDLGNVQEKFSNELQNLYEKSKNSTEKDIPEFNAAQFAIDSNIAEIFKSLPVFSVGGLLIMLVLGFLGFVKFITAPNPTVKPIAAGDSSSITGTGGFIIH</sequence>
<gene>
    <name evidence="2" type="ORF">HPS56_02435</name>
</gene>
<accession>A0ABX2AKW8</accession>
<dbReference type="Proteomes" id="UP000714420">
    <property type="component" value="Unassembled WGS sequence"/>
</dbReference>
<keyword evidence="1" id="KW-0472">Membrane</keyword>
<keyword evidence="3" id="KW-1185">Reference proteome</keyword>
<name>A0ABX2AKW8_9BACT</name>
<dbReference type="RefSeq" id="WP_172273334.1">
    <property type="nucleotide sequence ID" value="NZ_CASGMU010000002.1"/>
</dbReference>
<feature type="transmembrane region" description="Helical" evidence="1">
    <location>
        <begin position="267"/>
        <end position="290"/>
    </location>
</feature>
<proteinExistence type="predicted"/>
<organism evidence="2 3">
    <name type="scientific">Xylanibacter muris</name>
    <dbReference type="NCBI Taxonomy" id="2736290"/>
    <lineage>
        <taxon>Bacteria</taxon>
        <taxon>Pseudomonadati</taxon>
        <taxon>Bacteroidota</taxon>
        <taxon>Bacteroidia</taxon>
        <taxon>Bacteroidales</taxon>
        <taxon>Prevotellaceae</taxon>
        <taxon>Xylanibacter</taxon>
    </lineage>
</organism>
<feature type="transmembrane region" description="Helical" evidence="1">
    <location>
        <begin position="12"/>
        <end position="34"/>
    </location>
</feature>
<feature type="transmembrane region" description="Helical" evidence="1">
    <location>
        <begin position="75"/>
        <end position="95"/>
    </location>
</feature>
<evidence type="ECO:0000256" key="1">
    <source>
        <dbReference type="SAM" id="Phobius"/>
    </source>
</evidence>